<dbReference type="Pfam" id="PF00561">
    <property type="entry name" value="Abhydrolase_1"/>
    <property type="match status" value="1"/>
</dbReference>
<proteinExistence type="predicted"/>
<evidence type="ECO:0000313" key="3">
    <source>
        <dbReference type="EMBL" id="PRZ03165.1"/>
    </source>
</evidence>
<reference evidence="3 4" key="1">
    <citation type="submission" date="2018-03" db="EMBL/GenBank/DDBJ databases">
        <title>Comparative analysis of microorganisms from saline springs in Andes Mountain Range, Colombia.</title>
        <authorList>
            <person name="Rubin E."/>
        </authorList>
    </citation>
    <scope>NUCLEOTIDE SEQUENCE [LARGE SCALE GENOMIC DNA]</scope>
    <source>
        <strain evidence="3 4">CG 23</strain>
    </source>
</reference>
<evidence type="ECO:0000313" key="4">
    <source>
        <dbReference type="Proteomes" id="UP000239895"/>
    </source>
</evidence>
<dbReference type="PANTHER" id="PTHR43433">
    <property type="entry name" value="HYDROLASE, ALPHA/BETA FOLD FAMILY PROTEIN"/>
    <property type="match status" value="1"/>
</dbReference>
<name>A0ABX5ECA0_9MICO</name>
<evidence type="ECO:0000256" key="1">
    <source>
        <dbReference type="SAM" id="MobiDB-lite"/>
    </source>
</evidence>
<sequence length="299" mass="31249">MTTETDDGPGDTRAADGEALGPELFAERDGVRLCYQALGDPAWPTVLLVGGLGASMDWWPADLCVALSEGGRRVVRYDHRDTGRSTTGVAGEPAYTARDLLEDPLVILDDLDVDRAHLVGLSMGGGIAQEMAVEHPDRVASLTVMSTSPALDRRDDTALPGPAPELSGLWDGSATGPGEAAATEASVRADRLLTGGGHFDEARTRAIARRAVGRSAVPAAAANHAVVASGSPVRGALSEIRVPTLVVHGDRDPLFPGHGARLAAEIPGARLLVLHRTGHQVPPPQTWDRLLPALLAHTV</sequence>
<comment type="caution">
    <text evidence="3">The sequence shown here is derived from an EMBL/GenBank/DDBJ whole genome shotgun (WGS) entry which is preliminary data.</text>
</comment>
<dbReference type="InterPro" id="IPR000073">
    <property type="entry name" value="AB_hydrolase_1"/>
</dbReference>
<protein>
    <submittedName>
        <fullName evidence="3">Pimeloyl-ACP methyl ester carboxylesterase</fullName>
    </submittedName>
</protein>
<organism evidence="3 4">
    <name type="scientific">Isoptericola halotolerans</name>
    <dbReference type="NCBI Taxonomy" id="300560"/>
    <lineage>
        <taxon>Bacteria</taxon>
        <taxon>Bacillati</taxon>
        <taxon>Actinomycetota</taxon>
        <taxon>Actinomycetes</taxon>
        <taxon>Micrococcales</taxon>
        <taxon>Promicromonosporaceae</taxon>
        <taxon>Isoptericola</taxon>
    </lineage>
</organism>
<feature type="region of interest" description="Disordered" evidence="1">
    <location>
        <begin position="149"/>
        <end position="180"/>
    </location>
</feature>
<dbReference type="InterPro" id="IPR050471">
    <property type="entry name" value="AB_hydrolase"/>
</dbReference>
<dbReference type="EMBL" id="PVTX01000015">
    <property type="protein sequence ID" value="PRZ03165.1"/>
    <property type="molecule type" value="Genomic_DNA"/>
</dbReference>
<accession>A0ABX5ECA0</accession>
<dbReference type="PANTHER" id="PTHR43433:SF5">
    <property type="entry name" value="AB HYDROLASE-1 DOMAIN-CONTAINING PROTEIN"/>
    <property type="match status" value="1"/>
</dbReference>
<dbReference type="InterPro" id="IPR029058">
    <property type="entry name" value="AB_hydrolase_fold"/>
</dbReference>
<dbReference type="SUPFAM" id="SSF53474">
    <property type="entry name" value="alpha/beta-Hydrolases"/>
    <property type="match status" value="1"/>
</dbReference>
<dbReference type="Gene3D" id="3.40.50.1820">
    <property type="entry name" value="alpha/beta hydrolase"/>
    <property type="match status" value="1"/>
</dbReference>
<keyword evidence="4" id="KW-1185">Reference proteome</keyword>
<feature type="region of interest" description="Disordered" evidence="1">
    <location>
        <begin position="1"/>
        <end position="21"/>
    </location>
</feature>
<evidence type="ECO:0000259" key="2">
    <source>
        <dbReference type="Pfam" id="PF00561"/>
    </source>
</evidence>
<feature type="domain" description="AB hydrolase-1" evidence="2">
    <location>
        <begin position="44"/>
        <end position="279"/>
    </location>
</feature>
<gene>
    <name evidence="3" type="ORF">BCL65_11532</name>
</gene>
<dbReference type="RefSeq" id="WP_106269711.1">
    <property type="nucleotide sequence ID" value="NZ_PVTX01000015.1"/>
</dbReference>
<dbReference type="Proteomes" id="UP000239895">
    <property type="component" value="Unassembled WGS sequence"/>
</dbReference>
<dbReference type="PRINTS" id="PR00111">
    <property type="entry name" value="ABHYDROLASE"/>
</dbReference>